<dbReference type="EMBL" id="CDNC01000050">
    <property type="protein sequence ID" value="CEM63362.1"/>
    <property type="molecule type" value="Genomic_DNA"/>
</dbReference>
<evidence type="ECO:0000313" key="5">
    <source>
        <dbReference type="Proteomes" id="UP000042527"/>
    </source>
</evidence>
<feature type="transmembrane region" description="Helical" evidence="2">
    <location>
        <begin position="20"/>
        <end position="39"/>
    </location>
</feature>
<feature type="region of interest" description="Disordered" evidence="1">
    <location>
        <begin position="57"/>
        <end position="85"/>
    </location>
</feature>
<gene>
    <name evidence="4" type="ORF">FUT82_15985</name>
    <name evidence="3" type="ORF">TPHV1_80115</name>
</gene>
<evidence type="ECO:0000256" key="2">
    <source>
        <dbReference type="SAM" id="Phobius"/>
    </source>
</evidence>
<evidence type="ECO:0000313" key="4">
    <source>
        <dbReference type="EMBL" id="QEJ99339.1"/>
    </source>
</evidence>
<dbReference type="EMBL" id="CP042817">
    <property type="protein sequence ID" value="QEJ99339.1"/>
    <property type="molecule type" value="Genomic_DNA"/>
</dbReference>
<organism evidence="3 5">
    <name type="scientific">Treponema phagedenis</name>
    <dbReference type="NCBI Taxonomy" id="162"/>
    <lineage>
        <taxon>Bacteria</taxon>
        <taxon>Pseudomonadati</taxon>
        <taxon>Spirochaetota</taxon>
        <taxon>Spirochaetia</taxon>
        <taxon>Spirochaetales</taxon>
        <taxon>Treponemataceae</taxon>
        <taxon>Treponema</taxon>
    </lineage>
</organism>
<keyword evidence="5" id="KW-1185">Reference proteome</keyword>
<dbReference type="Proteomes" id="UP000323594">
    <property type="component" value="Chromosome"/>
</dbReference>
<reference evidence="3" key="2">
    <citation type="submission" date="2015-01" db="EMBL/GenBank/DDBJ databases">
        <authorList>
            <person name="Xiang T."/>
            <person name="Song Y."/>
            <person name="Huang L."/>
            <person name="Wang B."/>
            <person name="Wu P."/>
        </authorList>
    </citation>
    <scope>NUCLEOTIDE SEQUENCE [LARGE SCALE GENOMIC DNA]</scope>
    <source>
        <strain evidence="3">V1</strain>
    </source>
</reference>
<proteinExistence type="predicted"/>
<evidence type="ECO:0000313" key="3">
    <source>
        <dbReference type="EMBL" id="CEM63362.1"/>
    </source>
</evidence>
<evidence type="ECO:0000313" key="6">
    <source>
        <dbReference type="Proteomes" id="UP000323594"/>
    </source>
</evidence>
<dbReference type="GeneID" id="57754496"/>
<evidence type="ECO:0000256" key="1">
    <source>
        <dbReference type="SAM" id="MobiDB-lite"/>
    </source>
</evidence>
<name>A0A0B7H0E8_TREPH</name>
<dbReference type="AlphaFoldDB" id="A0A0B7H0E8"/>
<dbReference type="Proteomes" id="UP000042527">
    <property type="component" value="Unassembled WGS sequence"/>
</dbReference>
<reference evidence="5" key="1">
    <citation type="submission" date="2015-01" db="EMBL/GenBank/DDBJ databases">
        <authorList>
            <person name="Manzoor Shahid"/>
            <person name="Zubair Saima"/>
        </authorList>
    </citation>
    <scope>NUCLEOTIDE SEQUENCE [LARGE SCALE GENOMIC DNA]</scope>
    <source>
        <strain evidence="5">V1</strain>
    </source>
</reference>
<sequence>MGTPSLFQILKNVLFSPEVLFVTVIIILYLNLVFYVVYYRKTHSKINRRIHKMRMAAKNTKQTAQVEEKEETETEPPKKRAATVR</sequence>
<reference evidence="4 6" key="3">
    <citation type="submission" date="2019-08" db="EMBL/GenBank/DDBJ databases">
        <authorList>
            <person name="Kuhnert P."/>
        </authorList>
    </citation>
    <scope>NUCLEOTIDE SEQUENCE [LARGE SCALE GENOMIC DNA]</scope>
    <source>
        <strain evidence="4 6">B36.5</strain>
    </source>
</reference>
<keyword evidence="2" id="KW-1133">Transmembrane helix</keyword>
<accession>A0A0B7H0E8</accession>
<keyword evidence="2" id="KW-0812">Transmembrane</keyword>
<protein>
    <submittedName>
        <fullName evidence="3">Uncharacterized protein</fullName>
    </submittedName>
</protein>
<keyword evidence="2" id="KW-0472">Membrane</keyword>
<dbReference type="RefSeq" id="WP_002694975.1">
    <property type="nucleotide sequence ID" value="NZ_CP027018.1"/>
</dbReference>